<protein>
    <submittedName>
        <fullName evidence="7">Putative inner membrane protein</fullName>
    </submittedName>
</protein>
<sequence>MIFYLYSTGDGTSTTLFTIWALAGGLSDNILKPMLMGRGVDVPMPVILIGAIGGMLFAGIIGLFLGAIVLAIWYELFLFWINYEEQSELSKDGEQSAEMSSTETNNS</sequence>
<feature type="transmembrane region" description="Helical" evidence="6">
    <location>
        <begin position="12"/>
        <end position="31"/>
    </location>
</feature>
<dbReference type="InterPro" id="IPR002549">
    <property type="entry name" value="AI-2E-like"/>
</dbReference>
<comment type="similarity">
    <text evidence="2">Belongs to the autoinducer-2 exporter (AI-2E) (TC 2.A.86) family.</text>
</comment>
<comment type="subcellular location">
    <subcellularLocation>
        <location evidence="1">Membrane</location>
        <topology evidence="1">Multi-pass membrane protein</topology>
    </subcellularLocation>
</comment>
<reference evidence="8" key="1">
    <citation type="submission" date="2016-06" db="EMBL/GenBank/DDBJ databases">
        <authorList>
            <person name="Rodrigo-Torres L."/>
            <person name="Arahal R.D."/>
            <person name="Lucena T."/>
        </authorList>
    </citation>
    <scope>NUCLEOTIDE SEQUENCE [LARGE SCALE GENOMIC DNA]</scope>
    <source>
        <strain evidence="8">CECT8203</strain>
    </source>
</reference>
<keyword evidence="8" id="KW-1185">Reference proteome</keyword>
<evidence type="ECO:0000256" key="6">
    <source>
        <dbReference type="SAM" id="Phobius"/>
    </source>
</evidence>
<evidence type="ECO:0000313" key="8">
    <source>
        <dbReference type="Proteomes" id="UP000219336"/>
    </source>
</evidence>
<accession>A0A240EG03</accession>
<proteinExistence type="inferred from homology"/>
<keyword evidence="3 6" id="KW-0812">Transmembrane</keyword>
<evidence type="ECO:0000313" key="7">
    <source>
        <dbReference type="EMBL" id="SNX47617.1"/>
    </source>
</evidence>
<dbReference type="GO" id="GO:0016020">
    <property type="term" value="C:membrane"/>
    <property type="evidence" value="ECO:0007669"/>
    <property type="project" value="UniProtKB-SubCell"/>
</dbReference>
<evidence type="ECO:0000256" key="4">
    <source>
        <dbReference type="ARBA" id="ARBA00022989"/>
    </source>
</evidence>
<evidence type="ECO:0000256" key="2">
    <source>
        <dbReference type="ARBA" id="ARBA00009773"/>
    </source>
</evidence>
<name>A0A240EG03_9VIBR</name>
<feature type="transmembrane region" description="Helical" evidence="6">
    <location>
        <begin position="43"/>
        <end position="74"/>
    </location>
</feature>
<organism evidence="7 8">
    <name type="scientific">Vibrio thalassae</name>
    <dbReference type="NCBI Taxonomy" id="1243014"/>
    <lineage>
        <taxon>Bacteria</taxon>
        <taxon>Pseudomonadati</taxon>
        <taxon>Pseudomonadota</taxon>
        <taxon>Gammaproteobacteria</taxon>
        <taxon>Vibrionales</taxon>
        <taxon>Vibrionaceae</taxon>
        <taxon>Vibrio</taxon>
    </lineage>
</organism>
<evidence type="ECO:0000256" key="1">
    <source>
        <dbReference type="ARBA" id="ARBA00004141"/>
    </source>
</evidence>
<dbReference type="EMBL" id="OANU01000011">
    <property type="protein sequence ID" value="SNX47617.1"/>
    <property type="molecule type" value="Genomic_DNA"/>
</dbReference>
<dbReference type="Pfam" id="PF01594">
    <property type="entry name" value="AI-2E_transport"/>
    <property type="match status" value="1"/>
</dbReference>
<gene>
    <name evidence="7" type="ORF">VTH8203_01232</name>
</gene>
<keyword evidence="5 6" id="KW-0472">Membrane</keyword>
<evidence type="ECO:0000256" key="3">
    <source>
        <dbReference type="ARBA" id="ARBA00022692"/>
    </source>
</evidence>
<keyword evidence="4 6" id="KW-1133">Transmembrane helix</keyword>
<dbReference type="Proteomes" id="UP000219336">
    <property type="component" value="Unassembled WGS sequence"/>
</dbReference>
<evidence type="ECO:0000256" key="5">
    <source>
        <dbReference type="ARBA" id="ARBA00023136"/>
    </source>
</evidence>
<dbReference type="AlphaFoldDB" id="A0A240EG03"/>